<evidence type="ECO:0000259" key="1">
    <source>
        <dbReference type="Pfam" id="PF04717"/>
    </source>
</evidence>
<evidence type="ECO:0000313" key="6">
    <source>
        <dbReference type="Proteomes" id="UP000254507"/>
    </source>
</evidence>
<reference evidence="4 6" key="2">
    <citation type="submission" date="2018-06" db="EMBL/GenBank/DDBJ databases">
        <authorList>
            <consortium name="Pathogen Informatics"/>
            <person name="Doyle S."/>
        </authorList>
    </citation>
    <scope>NUCLEOTIDE SEQUENCE [LARGE SCALE GENOMIC DNA]</scope>
    <source>
        <strain evidence="4 6">NCTC10851</strain>
    </source>
</reference>
<dbReference type="Gene3D" id="6.20.150.10">
    <property type="match status" value="1"/>
</dbReference>
<keyword evidence="5" id="KW-1185">Reference proteome</keyword>
<feature type="domain" description="Phage spike trimer" evidence="2">
    <location>
        <begin position="120"/>
        <end position="162"/>
    </location>
</feature>
<reference evidence="3 5" key="1">
    <citation type="submission" date="2017-07" db="EMBL/GenBank/DDBJ databases">
        <title>Virulence factors identified in Actinobacillus seminis.</title>
        <authorList>
            <person name="Negrete-Abascal E."/>
            <person name="Vaca-Pacheco S."/>
            <person name="Montes-Garcia F."/>
            <person name="Leyto-Gil A.M."/>
            <person name="Fragoso-Garcia E."/>
            <person name="Carvente-Garcia R."/>
            <person name="Perez-Agueros S."/>
            <person name="Castelan-Sanchez H.G."/>
            <person name="Garcia-Molina A."/>
            <person name="Villamar T.E."/>
            <person name="Vazquez-Cruz C."/>
        </authorList>
    </citation>
    <scope>NUCLEOTIDE SEQUENCE [LARGE SCALE GENOMIC DNA]</scope>
    <source>
        <strain evidence="3 5">ATCC 15768</strain>
    </source>
</reference>
<evidence type="ECO:0000259" key="2">
    <source>
        <dbReference type="Pfam" id="PF18715"/>
    </source>
</evidence>
<dbReference type="Proteomes" id="UP000215738">
    <property type="component" value="Unassembled WGS sequence"/>
</dbReference>
<name>A0A263HF98_9PAST</name>
<dbReference type="EMBL" id="NLFK01000003">
    <property type="protein sequence ID" value="OZN25347.1"/>
    <property type="molecule type" value="Genomic_DNA"/>
</dbReference>
<dbReference type="Pfam" id="PF04717">
    <property type="entry name" value="Phage_base_V"/>
    <property type="match status" value="1"/>
</dbReference>
<dbReference type="EMBL" id="UFSB01000001">
    <property type="protein sequence ID" value="SUU35705.1"/>
    <property type="molecule type" value="Genomic_DNA"/>
</dbReference>
<dbReference type="Pfam" id="PF18715">
    <property type="entry name" value="Phage_spike"/>
    <property type="match status" value="1"/>
</dbReference>
<dbReference type="InParanoid" id="A0A263HF98"/>
<dbReference type="InterPro" id="IPR037026">
    <property type="entry name" value="Vgr_OB-fold_dom_sf"/>
</dbReference>
<dbReference type="InterPro" id="IPR013046">
    <property type="entry name" value="GpV/Gp45"/>
</dbReference>
<dbReference type="InterPro" id="IPR006531">
    <property type="entry name" value="Gp5/Vgr_OB"/>
</dbReference>
<dbReference type="AlphaFoldDB" id="A0A263HF98"/>
<organism evidence="4 6">
    <name type="scientific">Actinobacillus seminis</name>
    <dbReference type="NCBI Taxonomy" id="722"/>
    <lineage>
        <taxon>Bacteria</taxon>
        <taxon>Pseudomonadati</taxon>
        <taxon>Pseudomonadota</taxon>
        <taxon>Gammaproteobacteria</taxon>
        <taxon>Pasteurellales</taxon>
        <taxon>Pasteurellaceae</taxon>
        <taxon>Actinobacillus</taxon>
    </lineage>
</organism>
<feature type="domain" description="Gp5/Type VI secretion system Vgr protein OB-fold" evidence="1">
    <location>
        <begin position="18"/>
        <end position="83"/>
    </location>
</feature>
<dbReference type="OrthoDB" id="4931325at2"/>
<dbReference type="Gene3D" id="2.40.50.230">
    <property type="entry name" value="Gp5 N-terminal domain"/>
    <property type="match status" value="1"/>
</dbReference>
<sequence>MSDIVDILRRLESLIRFGTIAEVDYAKRRAKVTSGGIRTDWLPWLEWRAGTTRSWSPPTVGEQCMILAASGELTTAAILSGIFTTDFNNPGQSPDEHVIEFADGARILYDQKSHMLKVMGIATAHIQASSSVVLETPLVKCTQNVEIGGNVRVGGSVTSSGDQVAGGISQINHVHGSSPKPS</sequence>
<dbReference type="RefSeq" id="WP_094946020.1">
    <property type="nucleotide sequence ID" value="NZ_NLFK01000003.1"/>
</dbReference>
<accession>A0A263HF98</accession>
<proteinExistence type="predicted"/>
<protein>
    <submittedName>
        <fullName evidence="3 4">Baseplate assembly protein</fullName>
    </submittedName>
</protein>
<dbReference type="Proteomes" id="UP000254507">
    <property type="component" value="Unassembled WGS sequence"/>
</dbReference>
<evidence type="ECO:0000313" key="4">
    <source>
        <dbReference type="EMBL" id="SUU35705.1"/>
    </source>
</evidence>
<evidence type="ECO:0000313" key="5">
    <source>
        <dbReference type="Proteomes" id="UP000215738"/>
    </source>
</evidence>
<evidence type="ECO:0000313" key="3">
    <source>
        <dbReference type="EMBL" id="OZN25347.1"/>
    </source>
</evidence>
<dbReference type="NCBIfam" id="TIGR01644">
    <property type="entry name" value="phage_P2_V"/>
    <property type="match status" value="1"/>
</dbReference>
<gene>
    <name evidence="3" type="ORF">CFY87_04240</name>
    <name evidence="4" type="ORF">NCTC10851_00958</name>
</gene>
<dbReference type="InterPro" id="IPR040629">
    <property type="entry name" value="Phage_spike"/>
</dbReference>